<dbReference type="PROSITE" id="PS51462">
    <property type="entry name" value="NUDIX"/>
    <property type="match status" value="1"/>
</dbReference>
<dbReference type="InterPro" id="IPR000086">
    <property type="entry name" value="NUDIX_hydrolase_dom"/>
</dbReference>
<sequence length="141" mass="14711">MAPALSEIRALVQTYLVRHPAEHAVVEALLAVLDGAGDPTSRATLPAHITCSAVVISRDRRVLHIHHKAGGLVLVPGGHPEPVDRTLLATAVREVGEEAGIKPGGLCLTPLLGVLSLFRFDGHHWCGGQAAGAVSYSAGLR</sequence>
<dbReference type="Pfam" id="PF00293">
    <property type="entry name" value="NUDIX"/>
    <property type="match status" value="1"/>
</dbReference>
<dbReference type="EMBL" id="JAAGLU010000048">
    <property type="protein sequence ID" value="NEC91756.1"/>
    <property type="molecule type" value="Genomic_DNA"/>
</dbReference>
<name>A0A6B3C5R4_9ACTN</name>
<protein>
    <submittedName>
        <fullName evidence="2">NUDIX domain-containing protein</fullName>
    </submittedName>
</protein>
<feature type="domain" description="Nudix hydrolase" evidence="1">
    <location>
        <begin position="46"/>
        <end position="141"/>
    </location>
</feature>
<organism evidence="2">
    <name type="scientific">Streptomyces sp. SID12501</name>
    <dbReference type="NCBI Taxonomy" id="2706042"/>
    <lineage>
        <taxon>Bacteria</taxon>
        <taxon>Bacillati</taxon>
        <taxon>Actinomycetota</taxon>
        <taxon>Actinomycetes</taxon>
        <taxon>Kitasatosporales</taxon>
        <taxon>Streptomycetaceae</taxon>
        <taxon>Streptomyces</taxon>
    </lineage>
</organism>
<dbReference type="SUPFAM" id="SSF55811">
    <property type="entry name" value="Nudix"/>
    <property type="match status" value="1"/>
</dbReference>
<evidence type="ECO:0000259" key="1">
    <source>
        <dbReference type="PROSITE" id="PS51462"/>
    </source>
</evidence>
<gene>
    <name evidence="2" type="ORF">G3I71_39565</name>
</gene>
<reference evidence="2" key="1">
    <citation type="submission" date="2020-01" db="EMBL/GenBank/DDBJ databases">
        <title>Insect and environment-associated Actinomycetes.</title>
        <authorList>
            <person name="Currrie C."/>
            <person name="Chevrette M."/>
            <person name="Carlson C."/>
            <person name="Stubbendieck R."/>
            <person name="Wendt-Pienkowski E."/>
        </authorList>
    </citation>
    <scope>NUCLEOTIDE SEQUENCE</scope>
    <source>
        <strain evidence="2">SID12501</strain>
    </source>
</reference>
<evidence type="ECO:0000313" key="2">
    <source>
        <dbReference type="EMBL" id="NEC91756.1"/>
    </source>
</evidence>
<dbReference type="AlphaFoldDB" id="A0A6B3C5R4"/>
<comment type="caution">
    <text evidence="2">The sequence shown here is derived from an EMBL/GenBank/DDBJ whole genome shotgun (WGS) entry which is preliminary data.</text>
</comment>
<proteinExistence type="predicted"/>
<dbReference type="Gene3D" id="3.90.79.10">
    <property type="entry name" value="Nucleoside Triphosphate Pyrophosphohydrolase"/>
    <property type="match status" value="1"/>
</dbReference>
<dbReference type="InterPro" id="IPR015797">
    <property type="entry name" value="NUDIX_hydrolase-like_dom_sf"/>
</dbReference>
<dbReference type="RefSeq" id="WP_164322797.1">
    <property type="nucleotide sequence ID" value="NZ_JAAGLU010000048.1"/>
</dbReference>
<accession>A0A6B3C5R4</accession>